<dbReference type="PANTHER" id="PTHR19384">
    <property type="entry name" value="NITRIC OXIDE SYNTHASE-RELATED"/>
    <property type="match status" value="1"/>
</dbReference>
<dbReference type="GO" id="GO:0019441">
    <property type="term" value="P:L-tryptophan catabolic process to kynurenine"/>
    <property type="evidence" value="ECO:0007669"/>
    <property type="project" value="InterPro"/>
</dbReference>
<evidence type="ECO:0000256" key="1">
    <source>
        <dbReference type="ARBA" id="ARBA00001974"/>
    </source>
</evidence>
<dbReference type="GeneID" id="73330081"/>
<dbReference type="InterPro" id="IPR001709">
    <property type="entry name" value="Flavoprot_Pyr_Nucl_cyt_Rdtase"/>
</dbReference>
<protein>
    <recommendedName>
        <fullName evidence="5">NADPH--hemoprotein reductase</fullName>
        <ecNumber evidence="5">1.6.2.4</ecNumber>
    </recommendedName>
</protein>
<dbReference type="SUPFAM" id="SSF55856">
    <property type="entry name" value="Cytochrome b5-like heme/steroid binding domain"/>
    <property type="match status" value="1"/>
</dbReference>
<feature type="domain" description="Cytochrome b5 heme-binding" evidence="7">
    <location>
        <begin position="576"/>
        <end position="657"/>
    </location>
</feature>
<proteinExistence type="predicted"/>
<evidence type="ECO:0000256" key="3">
    <source>
        <dbReference type="ARBA" id="ARBA00022827"/>
    </source>
</evidence>
<dbReference type="RefSeq" id="XP_049131448.1">
    <property type="nucleotide sequence ID" value="XM_049275491.1"/>
</dbReference>
<keyword evidence="9" id="KW-1185">Reference proteome</keyword>
<dbReference type="GO" id="GO:0050660">
    <property type="term" value="F:flavin adenine dinucleotide binding"/>
    <property type="evidence" value="ECO:0007669"/>
    <property type="project" value="TreeGrafter"/>
</dbReference>
<sequence length="1257" mass="137890">MDAFLGRKKYTSFLGAEGVHLRAWLPSNLRAFIAAIEYHYRIPEFVQQSGDPRLMGVLDGIVEAYTGERGFMGVHRYKVFGILEVAAKTGRTETNGASGAADGERPWEETHRQFSEAMKERLEPYRGALPVEPHQMRGTFEECRYVTRVLSRSFVDSDPTRSIAMVTLDIRETGITFAPGDRLAVMPLNGWEECVKVIVALGLEEYIDTPVEVSGTWARFEMHLGSVRRTATPKLTVGDILRRGHLAPITKDMAIKIHGMLHASSNTVLQVLSTDEWPVRGSLGDLLQDAVTDTPSQIWDQVFNLENLSWLAELISVEVPRTYSIASHSEDLLPETVDLAVSRSEYKLCSTFSKGKEVSRAGVSSGFLNPPVDMGVIDSDDEILIGVSRPAAFHLPLDPMAPCAFFAGGSGIAPFRSFWQARLAQSGLSGGKNLLYLGVQSREKFCFEEELRQYVNADFMEVHVAFSRDSRGLAYEGRDLVDKHTPPRYIDTLIVEQGVAICDLVMSKKQGGLGGYLYVCGSVSVFDSVMNGIRKAIYTYRTATEKGVDVIINKAFAERRFMLDVFMTPKPLPCNLPTIPMSELALHTGHRPGSRMWIGVHGSVYDVTDFCPMHPGGTLIIKSNAGVDCSKSFDNLAHTNNPEVSSLLSKYFVGHLTPKPDYGNDEVSTLHDLWSAYLRSTVETLVAHQFEMYEIMGASLETSSSYDPAGSNNIWLRESLPNIIAVRTFYGYQSRLLQGGFAALFGPKLQELVLKLSFGVASANGPAADTKLPDVLGTVARAKTSGDAAACTKEVALVGQFVCDAEASLRFQERGVFAYAARSVELDIALLEDLRQEACTGMDALNSIANSFRESSDPDVENARLTALSTFLLQVLERMARHLEVFYTQLARCSVYQPQLEQNPARTRWALVRRRIRDGSLFVLATKAELNPSMLEQQTSVAYYMSRANPNQNIDFDRVMAQVQASLRAGSQGAANSYHSAHLPQPLTLNAVHQARGRSTGDVSAVASRENAGALRAMNTFVEKNSRAIRRLSKMPAVTMSFEDIQKAALLEMSQHSGPRSPPEITGDMLGLGSEHAMRLGKHGYDNRDRVLPTPPSSRGSSRSPTRFTRTFGINQKHGRSTAEMLLSNLNRPRSASLSRGAPSSTNSPAPYPVIGSPSPPSGHPAVDAQTALSSMMSRLNTRPRSGSATMSASRQNSSMDGGALVRTRSVISMGSAGAMRGDGRPRHVSQTSMSSLRSLKLRSVMERSEERVAPTF</sequence>
<feature type="region of interest" description="Disordered" evidence="6">
    <location>
        <begin position="1180"/>
        <end position="1204"/>
    </location>
</feature>
<dbReference type="InterPro" id="IPR037217">
    <property type="entry name" value="Trp/Indoleamine_2_3_dOase-like"/>
</dbReference>
<evidence type="ECO:0000313" key="9">
    <source>
        <dbReference type="Proteomes" id="UP001055115"/>
    </source>
</evidence>
<evidence type="ECO:0000313" key="8">
    <source>
        <dbReference type="EMBL" id="GKT49098.1"/>
    </source>
</evidence>
<dbReference type="GO" id="GO:0010181">
    <property type="term" value="F:FMN binding"/>
    <property type="evidence" value="ECO:0007669"/>
    <property type="project" value="TreeGrafter"/>
</dbReference>
<dbReference type="SUPFAM" id="SSF63380">
    <property type="entry name" value="Riboflavin synthase domain-like"/>
    <property type="match status" value="1"/>
</dbReference>
<dbReference type="InterPro" id="IPR036400">
    <property type="entry name" value="Cyt_B5-like_heme/steroid_sf"/>
</dbReference>
<name>A0AA37US09_9PEZI</name>
<evidence type="ECO:0000256" key="4">
    <source>
        <dbReference type="ARBA" id="ARBA00023002"/>
    </source>
</evidence>
<dbReference type="GO" id="GO:0005829">
    <property type="term" value="C:cytosol"/>
    <property type="evidence" value="ECO:0007669"/>
    <property type="project" value="TreeGrafter"/>
</dbReference>
<dbReference type="PRINTS" id="PR00371">
    <property type="entry name" value="FPNCR"/>
</dbReference>
<dbReference type="EC" id="1.6.2.4" evidence="5"/>
<dbReference type="InterPro" id="IPR039261">
    <property type="entry name" value="FNR_nucleotide-bd"/>
</dbReference>
<evidence type="ECO:0000256" key="5">
    <source>
        <dbReference type="ARBA" id="ARBA00023797"/>
    </source>
</evidence>
<dbReference type="InterPro" id="IPR023173">
    <property type="entry name" value="NADPH_Cyt_P450_Rdtase_alpha"/>
</dbReference>
<dbReference type="GO" id="GO:0003958">
    <property type="term" value="F:NADPH-hemoprotein reductase activity"/>
    <property type="evidence" value="ECO:0007669"/>
    <property type="project" value="UniProtKB-EC"/>
</dbReference>
<feature type="region of interest" description="Disordered" evidence="6">
    <location>
        <begin position="1084"/>
        <end position="1120"/>
    </location>
</feature>
<keyword evidence="4" id="KW-0560">Oxidoreductase</keyword>
<dbReference type="PANTHER" id="PTHR19384:SF17">
    <property type="entry name" value="NADPH--CYTOCHROME P450 REDUCTASE"/>
    <property type="match status" value="1"/>
</dbReference>
<gene>
    <name evidence="8" type="ORF">ColSpa_09279</name>
</gene>
<feature type="compositionally biased region" description="Polar residues" evidence="6">
    <location>
        <begin position="1133"/>
        <end position="1149"/>
    </location>
</feature>
<dbReference type="Pfam" id="PF00175">
    <property type="entry name" value="NAD_binding_1"/>
    <property type="match status" value="1"/>
</dbReference>
<organism evidence="8 9">
    <name type="scientific">Colletotrichum spaethianum</name>
    <dbReference type="NCBI Taxonomy" id="700344"/>
    <lineage>
        <taxon>Eukaryota</taxon>
        <taxon>Fungi</taxon>
        <taxon>Dikarya</taxon>
        <taxon>Ascomycota</taxon>
        <taxon>Pezizomycotina</taxon>
        <taxon>Sordariomycetes</taxon>
        <taxon>Hypocreomycetidae</taxon>
        <taxon>Glomerellales</taxon>
        <taxon>Glomerellaceae</taxon>
        <taxon>Colletotrichum</taxon>
        <taxon>Colletotrichum spaethianum species complex</taxon>
    </lineage>
</organism>
<dbReference type="Gene3D" id="3.10.120.10">
    <property type="entry name" value="Cytochrome b5-like heme/steroid binding domain"/>
    <property type="match status" value="1"/>
</dbReference>
<dbReference type="SUPFAM" id="SSF52343">
    <property type="entry name" value="Ferredoxin reductase-like, C-terminal NADP-linked domain"/>
    <property type="match status" value="1"/>
</dbReference>
<accession>A0AA37US09</accession>
<feature type="region of interest" description="Disordered" evidence="6">
    <location>
        <begin position="1216"/>
        <end position="1237"/>
    </location>
</feature>
<keyword evidence="2" id="KW-0285">Flavoprotein</keyword>
<dbReference type="InterPro" id="IPR001433">
    <property type="entry name" value="OxRdtase_FAD/NAD-bd"/>
</dbReference>
<dbReference type="GO" id="GO:0020037">
    <property type="term" value="F:heme binding"/>
    <property type="evidence" value="ECO:0007669"/>
    <property type="project" value="InterPro"/>
</dbReference>
<comment type="cofactor">
    <cofactor evidence="1">
        <name>FAD</name>
        <dbReference type="ChEBI" id="CHEBI:57692"/>
    </cofactor>
</comment>
<feature type="compositionally biased region" description="Polar residues" evidence="6">
    <location>
        <begin position="1180"/>
        <end position="1200"/>
    </location>
</feature>
<dbReference type="AlphaFoldDB" id="A0AA37US09"/>
<dbReference type="EMBL" id="BQXU01000027">
    <property type="protein sequence ID" value="GKT49098.1"/>
    <property type="molecule type" value="Genomic_DNA"/>
</dbReference>
<feature type="region of interest" description="Disordered" evidence="6">
    <location>
        <begin position="1133"/>
        <end position="1168"/>
    </location>
</feature>
<dbReference type="PROSITE" id="PS50255">
    <property type="entry name" value="CYTOCHROME_B5_2"/>
    <property type="match status" value="1"/>
</dbReference>
<dbReference type="Pfam" id="PF00173">
    <property type="entry name" value="Cyt-b5"/>
    <property type="match status" value="1"/>
</dbReference>
<evidence type="ECO:0000256" key="2">
    <source>
        <dbReference type="ARBA" id="ARBA00022630"/>
    </source>
</evidence>
<comment type="caution">
    <text evidence="8">The sequence shown here is derived from an EMBL/GenBank/DDBJ whole genome shotgun (WGS) entry which is preliminary data.</text>
</comment>
<feature type="compositionally biased region" description="Low complexity" evidence="6">
    <location>
        <begin position="1097"/>
        <end position="1113"/>
    </location>
</feature>
<dbReference type="Gene3D" id="1.20.990.10">
    <property type="entry name" value="NADPH-cytochrome p450 Reductase, Chain A, domain 3"/>
    <property type="match status" value="1"/>
</dbReference>
<dbReference type="GO" id="GO:0046872">
    <property type="term" value="F:metal ion binding"/>
    <property type="evidence" value="ECO:0007669"/>
    <property type="project" value="InterPro"/>
</dbReference>
<dbReference type="InterPro" id="IPR003097">
    <property type="entry name" value="CysJ-like_FAD-binding"/>
</dbReference>
<dbReference type="SMART" id="SM01117">
    <property type="entry name" value="Cyt-b5"/>
    <property type="match status" value="1"/>
</dbReference>
<dbReference type="Pfam" id="PF00667">
    <property type="entry name" value="FAD_binding_1"/>
    <property type="match status" value="1"/>
</dbReference>
<keyword evidence="3" id="KW-0274">FAD</keyword>
<dbReference type="SUPFAM" id="SSF140959">
    <property type="entry name" value="Indolic compounds 2,3-dioxygenase-like"/>
    <property type="match status" value="1"/>
</dbReference>
<evidence type="ECO:0000256" key="6">
    <source>
        <dbReference type="SAM" id="MobiDB-lite"/>
    </source>
</evidence>
<dbReference type="InterPro" id="IPR001199">
    <property type="entry name" value="Cyt_B5-like_heme/steroid-bd"/>
</dbReference>
<dbReference type="Gene3D" id="3.40.50.80">
    <property type="entry name" value="Nucleotide-binding domain of ferredoxin-NADP reductase (FNR) module"/>
    <property type="match status" value="1"/>
</dbReference>
<reference evidence="8 9" key="1">
    <citation type="submission" date="2022-03" db="EMBL/GenBank/DDBJ databases">
        <title>Genome data of Colletotrichum spp.</title>
        <authorList>
            <person name="Utami Y.D."/>
            <person name="Hiruma K."/>
        </authorList>
    </citation>
    <scope>NUCLEOTIDE SEQUENCE [LARGE SCALE GENOMIC DNA]</scope>
    <source>
        <strain evidence="8 9">MAFF 239500</strain>
    </source>
</reference>
<dbReference type="InterPro" id="IPR017938">
    <property type="entry name" value="Riboflavin_synthase-like_b-brl"/>
</dbReference>
<dbReference type="Proteomes" id="UP001055115">
    <property type="component" value="Unassembled WGS sequence"/>
</dbReference>
<dbReference type="Gene3D" id="2.40.30.10">
    <property type="entry name" value="Translation factors"/>
    <property type="match status" value="1"/>
</dbReference>
<evidence type="ECO:0000259" key="7">
    <source>
        <dbReference type="PROSITE" id="PS50255"/>
    </source>
</evidence>